<proteinExistence type="predicted"/>
<dbReference type="EMBL" id="SLUN01000004">
    <property type="protein sequence ID" value="TCL74220.1"/>
    <property type="molecule type" value="Genomic_DNA"/>
</dbReference>
<dbReference type="AlphaFoldDB" id="A0A4R1S611"/>
<dbReference type="Proteomes" id="UP000295008">
    <property type="component" value="Unassembled WGS sequence"/>
</dbReference>
<protein>
    <recommendedName>
        <fullName evidence="3">RinA family phage transcriptional activator</fullName>
    </recommendedName>
</protein>
<dbReference type="OrthoDB" id="1729791at2"/>
<gene>
    <name evidence="1" type="ORF">EDC14_1004158</name>
</gene>
<evidence type="ECO:0000313" key="2">
    <source>
        <dbReference type="Proteomes" id="UP000295008"/>
    </source>
</evidence>
<organism evidence="1 2">
    <name type="scientific">Hydrogenispora ethanolica</name>
    <dbReference type="NCBI Taxonomy" id="1082276"/>
    <lineage>
        <taxon>Bacteria</taxon>
        <taxon>Bacillati</taxon>
        <taxon>Bacillota</taxon>
        <taxon>Hydrogenispora</taxon>
    </lineage>
</organism>
<accession>A0A4R1S611</accession>
<sequence>MENKESWPSAKRRANFKALEQDLYTYHAMKKQLQEIEEDIESIAYPQAAGGEVGYRVIGEKTNKKGEKEELRVYDFIAGHSKGQTSDPTALKAQKLWDYRKFHMSSLAYREMLRRIDAIDYLLSIFRQRAERGELEAKLKLRLIEEKYFNRRLTDCGIWESLNISKRTFYYWQRGIIRILAEQLGLII</sequence>
<evidence type="ECO:0008006" key="3">
    <source>
        <dbReference type="Google" id="ProtNLM"/>
    </source>
</evidence>
<dbReference type="RefSeq" id="WP_132013207.1">
    <property type="nucleotide sequence ID" value="NZ_SLUN01000004.1"/>
</dbReference>
<evidence type="ECO:0000313" key="1">
    <source>
        <dbReference type="EMBL" id="TCL74220.1"/>
    </source>
</evidence>
<keyword evidence="2" id="KW-1185">Reference proteome</keyword>
<comment type="caution">
    <text evidence="1">The sequence shown here is derived from an EMBL/GenBank/DDBJ whole genome shotgun (WGS) entry which is preliminary data.</text>
</comment>
<name>A0A4R1S611_HYDET</name>
<reference evidence="1 2" key="1">
    <citation type="submission" date="2019-03" db="EMBL/GenBank/DDBJ databases">
        <title>Genomic Encyclopedia of Type Strains, Phase IV (KMG-IV): sequencing the most valuable type-strain genomes for metagenomic binning, comparative biology and taxonomic classification.</title>
        <authorList>
            <person name="Goeker M."/>
        </authorList>
    </citation>
    <scope>NUCLEOTIDE SEQUENCE [LARGE SCALE GENOMIC DNA]</scope>
    <source>
        <strain evidence="1 2">LX-B</strain>
    </source>
</reference>